<dbReference type="Proteomes" id="UP000006138">
    <property type="component" value="Chromosome"/>
</dbReference>
<evidence type="ECO:0000313" key="2">
    <source>
        <dbReference type="Proteomes" id="UP000006138"/>
    </source>
</evidence>
<dbReference type="AlphaFoldDB" id="A0A9R0U7I2"/>
<accession>A0A9R0U7I2</accession>
<evidence type="ECO:0000313" key="1">
    <source>
        <dbReference type="EMBL" id="AEK40545.1"/>
    </source>
</evidence>
<protein>
    <submittedName>
        <fullName evidence="1">Uncharacterized protein</fullName>
    </submittedName>
</protein>
<dbReference type="EMBL" id="CP002896">
    <property type="protein sequence ID" value="AEK40545.1"/>
    <property type="molecule type" value="Genomic_DNA"/>
</dbReference>
<reference evidence="1 2" key="1">
    <citation type="journal article" date="2011" name="J. Bacteriol.">
        <title>Whole genome sequence of the rifamycin B-producing strain Amycolatopsis mediterranei S699.</title>
        <authorList>
            <person name="Verma M."/>
            <person name="Kaur J."/>
            <person name="Kumar M."/>
            <person name="Kumari K."/>
            <person name="Saxena A."/>
            <person name="Anand S."/>
            <person name="Nigam A."/>
            <person name="Ravi V."/>
            <person name="Raghuvanshi S."/>
            <person name="Khurana P."/>
            <person name="Tyagi A.K."/>
            <person name="Khurana J.P."/>
            <person name="Lal R."/>
        </authorList>
    </citation>
    <scope>NUCLEOTIDE SEQUENCE [LARGE SCALE GENOMIC DNA]</scope>
    <source>
        <strain evidence="1 2">S699</strain>
    </source>
</reference>
<gene>
    <name evidence="1" type="ordered locus">RAM_10275</name>
</gene>
<proteinExistence type="predicted"/>
<dbReference type="KEGG" id="amn:RAM_10275"/>
<name>A0A9R0U7I2_AMYMS</name>
<organism evidence="1 2">
    <name type="scientific">Amycolatopsis mediterranei (strain S699)</name>
    <name type="common">Nocardia mediterranei</name>
    <dbReference type="NCBI Taxonomy" id="713604"/>
    <lineage>
        <taxon>Bacteria</taxon>
        <taxon>Bacillati</taxon>
        <taxon>Actinomycetota</taxon>
        <taxon>Actinomycetes</taxon>
        <taxon>Pseudonocardiales</taxon>
        <taxon>Pseudonocardiaceae</taxon>
        <taxon>Amycolatopsis</taxon>
    </lineage>
</organism>
<sequence length="27" mass="3123">MSGHYARPDVFSLTVDERPRDGVTFLR</sequence>
<keyword evidence="2" id="KW-1185">Reference proteome</keyword>